<dbReference type="InterPro" id="IPR036526">
    <property type="entry name" value="C-N_Hydrolase_sf"/>
</dbReference>
<dbReference type="Gene3D" id="3.60.110.10">
    <property type="entry name" value="Carbon-nitrogen hydrolase"/>
    <property type="match status" value="1"/>
</dbReference>
<comment type="similarity">
    <text evidence="1">Belongs to the carbon-nitrogen hydrolase superfamily. NIT1/NIT2 family.</text>
</comment>
<sequence>MDKAFKVAAVQMVSGTEPQRNIARAAQLVAEAAAQGAQLVVLPEYFCLMGRQDGDKVAIREAYGSGPLQAALSAMARDNGVWLVGGTIPLACPDDGRVYNTLLLYAPDGSVRSRYDKIHLFGFTGQGERYCESDSILAGTEPLRASTPLADIAFGICYDLRFPELFRRMAPFDLLVLPAAFTATTGAAHWEVLLRARAIENQCYVLASAQGGEHENGRHTHGQSLLIDPWGNIVAQIGKGEGVVVGEIDPNTLHSVRSRLPALDHRVFS</sequence>
<name>A0ABT5IW50_9NEIS</name>
<accession>A0ABT5IW50</accession>
<feature type="domain" description="CN hydrolase" evidence="3">
    <location>
        <begin position="5"/>
        <end position="250"/>
    </location>
</feature>
<reference evidence="4 5" key="1">
    <citation type="submission" date="2023-01" db="EMBL/GenBank/DDBJ databases">
        <title>Novel species of the genus Vogesella isolated from rivers.</title>
        <authorList>
            <person name="Lu H."/>
        </authorList>
    </citation>
    <scope>NUCLEOTIDE SEQUENCE [LARGE SCALE GENOMIC DNA]</scope>
    <source>
        <strain evidence="4 5">DC21W</strain>
    </source>
</reference>
<keyword evidence="2 4" id="KW-0378">Hydrolase</keyword>
<dbReference type="EMBL" id="JAQQLF010000006">
    <property type="protein sequence ID" value="MDC7716812.1"/>
    <property type="molecule type" value="Genomic_DNA"/>
</dbReference>
<evidence type="ECO:0000256" key="2">
    <source>
        <dbReference type="ARBA" id="ARBA00022801"/>
    </source>
</evidence>
<dbReference type="InterPro" id="IPR003010">
    <property type="entry name" value="C-N_Hydrolase"/>
</dbReference>
<evidence type="ECO:0000259" key="3">
    <source>
        <dbReference type="PROSITE" id="PS50263"/>
    </source>
</evidence>
<dbReference type="RefSeq" id="WP_272751195.1">
    <property type="nucleotide sequence ID" value="NZ_JAQQLF010000006.1"/>
</dbReference>
<dbReference type="PROSITE" id="PS01227">
    <property type="entry name" value="UPF0012"/>
    <property type="match status" value="1"/>
</dbReference>
<dbReference type="PANTHER" id="PTHR23088:SF27">
    <property type="entry name" value="DEAMINATED GLUTATHIONE AMIDASE"/>
    <property type="match status" value="1"/>
</dbReference>
<dbReference type="InterPro" id="IPR001110">
    <property type="entry name" value="UPF0012_CS"/>
</dbReference>
<dbReference type="CDD" id="cd07572">
    <property type="entry name" value="nit"/>
    <property type="match status" value="1"/>
</dbReference>
<dbReference type="GO" id="GO:0016787">
    <property type="term" value="F:hydrolase activity"/>
    <property type="evidence" value="ECO:0007669"/>
    <property type="project" value="UniProtKB-KW"/>
</dbReference>
<dbReference type="Pfam" id="PF00795">
    <property type="entry name" value="CN_hydrolase"/>
    <property type="match status" value="1"/>
</dbReference>
<evidence type="ECO:0000313" key="4">
    <source>
        <dbReference type="EMBL" id="MDC7716812.1"/>
    </source>
</evidence>
<dbReference type="PROSITE" id="PS50263">
    <property type="entry name" value="CN_HYDROLASE"/>
    <property type="match status" value="1"/>
</dbReference>
<keyword evidence="5" id="KW-1185">Reference proteome</keyword>
<dbReference type="Proteomes" id="UP001219956">
    <property type="component" value="Unassembled WGS sequence"/>
</dbReference>
<protein>
    <submittedName>
        <fullName evidence="4">Carbon-nitrogen hydrolase family protein</fullName>
    </submittedName>
</protein>
<comment type="caution">
    <text evidence="4">The sequence shown here is derived from an EMBL/GenBank/DDBJ whole genome shotgun (WGS) entry which is preliminary data.</text>
</comment>
<organism evidence="4 5">
    <name type="scientific">Vogesella aquatica</name>
    <dbReference type="NCBI Taxonomy" id="2984206"/>
    <lineage>
        <taxon>Bacteria</taxon>
        <taxon>Pseudomonadati</taxon>
        <taxon>Pseudomonadota</taxon>
        <taxon>Betaproteobacteria</taxon>
        <taxon>Neisseriales</taxon>
        <taxon>Chromobacteriaceae</taxon>
        <taxon>Vogesella</taxon>
    </lineage>
</organism>
<gene>
    <name evidence="4" type="ORF">PQU95_06225</name>
</gene>
<dbReference type="SUPFAM" id="SSF56317">
    <property type="entry name" value="Carbon-nitrogen hydrolase"/>
    <property type="match status" value="1"/>
</dbReference>
<evidence type="ECO:0000313" key="5">
    <source>
        <dbReference type="Proteomes" id="UP001219956"/>
    </source>
</evidence>
<dbReference type="InterPro" id="IPR045254">
    <property type="entry name" value="Nit1/2_C-N_Hydrolase"/>
</dbReference>
<dbReference type="PANTHER" id="PTHR23088">
    <property type="entry name" value="NITRILASE-RELATED"/>
    <property type="match status" value="1"/>
</dbReference>
<proteinExistence type="inferred from homology"/>
<evidence type="ECO:0000256" key="1">
    <source>
        <dbReference type="ARBA" id="ARBA00010613"/>
    </source>
</evidence>